<evidence type="ECO:0000313" key="1">
    <source>
        <dbReference type="EMBL" id="KAJ0080876.1"/>
    </source>
</evidence>
<name>A0ACC1A3X7_9ROSI</name>
<organism evidence="1 2">
    <name type="scientific">Pistacia atlantica</name>
    <dbReference type="NCBI Taxonomy" id="434234"/>
    <lineage>
        <taxon>Eukaryota</taxon>
        <taxon>Viridiplantae</taxon>
        <taxon>Streptophyta</taxon>
        <taxon>Embryophyta</taxon>
        <taxon>Tracheophyta</taxon>
        <taxon>Spermatophyta</taxon>
        <taxon>Magnoliopsida</taxon>
        <taxon>eudicotyledons</taxon>
        <taxon>Gunneridae</taxon>
        <taxon>Pentapetalae</taxon>
        <taxon>rosids</taxon>
        <taxon>malvids</taxon>
        <taxon>Sapindales</taxon>
        <taxon>Anacardiaceae</taxon>
        <taxon>Pistacia</taxon>
    </lineage>
</organism>
<comment type="caution">
    <text evidence="1">The sequence shown here is derived from an EMBL/GenBank/DDBJ whole genome shotgun (WGS) entry which is preliminary data.</text>
</comment>
<dbReference type="EMBL" id="CM047908">
    <property type="protein sequence ID" value="KAJ0080876.1"/>
    <property type="molecule type" value="Genomic_DNA"/>
</dbReference>
<protein>
    <submittedName>
        <fullName evidence="1">Uncharacterized protein</fullName>
    </submittedName>
</protein>
<gene>
    <name evidence="1" type="ORF">Patl1_11294</name>
</gene>
<dbReference type="Proteomes" id="UP001164250">
    <property type="component" value="Chromosome 12"/>
</dbReference>
<proteinExistence type="predicted"/>
<accession>A0ACC1A3X7</accession>
<keyword evidence="2" id="KW-1185">Reference proteome</keyword>
<sequence>MAKGSGSAAFGIVMACLLLLHSELSEATTYTVGNSDSNGWTYNVANWPKGKSFKAGDVLVFNYDPSLHNVVVVNKRGYKNCTTPKNAKVYQTGNDQITLAQGNSYFICNFPGHCEAGMKIAVTAG</sequence>
<reference evidence="2" key="1">
    <citation type="journal article" date="2023" name="G3 (Bethesda)">
        <title>Genome assembly and association tests identify interacting loci associated with vigor, precocity, and sex in interspecific pistachio rootstocks.</title>
        <authorList>
            <person name="Palmer W."/>
            <person name="Jacygrad E."/>
            <person name="Sagayaradj S."/>
            <person name="Cavanaugh K."/>
            <person name="Han R."/>
            <person name="Bertier L."/>
            <person name="Beede B."/>
            <person name="Kafkas S."/>
            <person name="Golino D."/>
            <person name="Preece J."/>
            <person name="Michelmore R."/>
        </authorList>
    </citation>
    <scope>NUCLEOTIDE SEQUENCE [LARGE SCALE GENOMIC DNA]</scope>
</reference>
<evidence type="ECO:0000313" key="2">
    <source>
        <dbReference type="Proteomes" id="UP001164250"/>
    </source>
</evidence>